<keyword evidence="2" id="KW-1185">Reference proteome</keyword>
<organism evidence="1 2">
    <name type="scientific">Rummeliibacillus stabekisii</name>
    <dbReference type="NCBI Taxonomy" id="241244"/>
    <lineage>
        <taxon>Bacteria</taxon>
        <taxon>Bacillati</taxon>
        <taxon>Bacillota</taxon>
        <taxon>Bacilli</taxon>
        <taxon>Bacillales</taxon>
        <taxon>Caryophanaceae</taxon>
        <taxon>Rummeliibacillus</taxon>
    </lineage>
</organism>
<evidence type="ECO:0000313" key="1">
    <source>
        <dbReference type="EMBL" id="AMX00319.1"/>
    </source>
</evidence>
<evidence type="ECO:0000313" key="2">
    <source>
        <dbReference type="Proteomes" id="UP000076021"/>
    </source>
</evidence>
<reference evidence="1 2" key="1">
    <citation type="journal article" date="2016" name="Genome Announc.">
        <title>Whole-Genome Sequence of Rummeliibacillus stabekisii Strain PP9 Isolated from Antarctic Soil.</title>
        <authorList>
            <person name="da Mota F.F."/>
            <person name="Vollu R.E."/>
            <person name="Jurelevicius D."/>
            <person name="Seldin L."/>
        </authorList>
    </citation>
    <scope>NUCLEOTIDE SEQUENCE [LARGE SCALE GENOMIC DNA]</scope>
    <source>
        <strain evidence="1 2">PP9</strain>
    </source>
</reference>
<reference evidence="2" key="2">
    <citation type="submission" date="2016-03" db="EMBL/GenBank/DDBJ databases">
        <authorList>
            <person name="Ploux O."/>
        </authorList>
    </citation>
    <scope>NUCLEOTIDE SEQUENCE [LARGE SCALE GENOMIC DNA]</scope>
    <source>
        <strain evidence="2">PP9</strain>
    </source>
</reference>
<sequence length="73" mass="8706">MVVNHASTLSVEYFIQYLELVIKSRQITLKEAEQYMRDQFFKGNPHLYGESTASRFKQAIKHIEKKENENERN</sequence>
<protein>
    <submittedName>
        <fullName evidence="1">Uncharacterized protein</fullName>
    </submittedName>
</protein>
<name>A0A143HF06_9BACL</name>
<dbReference type="OrthoDB" id="2737810at2"/>
<dbReference type="RefSeq" id="WP_066790581.1">
    <property type="nucleotide sequence ID" value="NZ_CP014806.1"/>
</dbReference>
<gene>
    <name evidence="1" type="ORF">ATY39_13405</name>
</gene>
<dbReference type="AlphaFoldDB" id="A0A143HF06"/>
<dbReference type="EMBL" id="CP014806">
    <property type="protein sequence ID" value="AMX00319.1"/>
    <property type="molecule type" value="Genomic_DNA"/>
</dbReference>
<dbReference type="Proteomes" id="UP000076021">
    <property type="component" value="Chromosome"/>
</dbReference>
<dbReference type="STRING" id="241244.ATY39_13405"/>
<accession>A0A143HF06</accession>
<proteinExistence type="predicted"/>
<dbReference type="KEGG" id="rst:ATY39_13405"/>